<dbReference type="KEGG" id="mhf:MHF_1429"/>
<gene>
    <name evidence="2" type="ordered locus">MHF_1429</name>
</gene>
<evidence type="ECO:0000313" key="2">
    <source>
        <dbReference type="EMBL" id="AEG73663.1"/>
    </source>
</evidence>
<evidence type="ECO:0000313" key="3">
    <source>
        <dbReference type="Proteomes" id="UP000007952"/>
    </source>
</evidence>
<protein>
    <submittedName>
        <fullName evidence="2">Putative ABC substrate-binding protein-iron</fullName>
    </submittedName>
</protein>
<reference key="2">
    <citation type="submission" date="2011-05" db="EMBL/GenBank/DDBJ databases">
        <title>The Genome of Mycoplasma haemofelis Strain Ohio2, a pathogenic hemoplasma of the cat.</title>
        <authorList>
            <person name="Santos A.P."/>
            <person name="Guimaraes A.M.S."/>
            <person name="SanMiguel P.J."/>
            <person name="Martin S.W."/>
            <person name="Messick J.B."/>
        </authorList>
    </citation>
    <scope>NUCLEOTIDE SEQUENCE</scope>
    <source>
        <strain>Ohio2</strain>
    </source>
</reference>
<dbReference type="HOGENOM" id="CLU_447470_0_0_14"/>
<accession>F6FGM5</accession>
<reference evidence="2 3" key="1">
    <citation type="journal article" date="2011" name="J. Bacteriol.">
        <title>Complete genome sequences of two hemotropic Mycoplasmas, Mycoplasma haemofelis strain Ohio2 and Mycoplasma suis strain Illinois.</title>
        <authorList>
            <person name="Messick J.B."/>
            <person name="Santos A.P."/>
            <person name="Guimaraes A.M."/>
        </authorList>
    </citation>
    <scope>NUCLEOTIDE SEQUENCE [LARGE SCALE GENOMIC DNA]</scope>
    <source>
        <strain evidence="2 3">Ohio2</strain>
    </source>
</reference>
<dbReference type="eggNOG" id="ENOG50341M9">
    <property type="taxonomic scope" value="Bacteria"/>
</dbReference>
<feature type="coiled-coil region" evidence="1">
    <location>
        <begin position="356"/>
        <end position="383"/>
    </location>
</feature>
<proteinExistence type="predicted"/>
<evidence type="ECO:0000256" key="1">
    <source>
        <dbReference type="SAM" id="Coils"/>
    </source>
</evidence>
<dbReference type="EMBL" id="CP002808">
    <property type="protein sequence ID" value="AEG73663.1"/>
    <property type="molecule type" value="Genomic_DNA"/>
</dbReference>
<dbReference type="Proteomes" id="UP000007952">
    <property type="component" value="Chromosome"/>
</dbReference>
<organism evidence="2 3">
    <name type="scientific">Mycoplasma haemofelis (strain Ohio2)</name>
    <dbReference type="NCBI Taxonomy" id="859194"/>
    <lineage>
        <taxon>Bacteria</taxon>
        <taxon>Bacillati</taxon>
        <taxon>Mycoplasmatota</taxon>
        <taxon>Mollicutes</taxon>
        <taxon>Mycoplasmataceae</taxon>
        <taxon>Mycoplasma</taxon>
    </lineage>
</organism>
<dbReference type="BioCyc" id="MHAE859194:G1GR7-1424-MONOMER"/>
<keyword evidence="1" id="KW-0175">Coiled coil</keyword>
<name>F6FGM5_MYCHI</name>
<dbReference type="STRING" id="859194.MHF_1429"/>
<sequence>MPSKKLLVGTLTPVCALPALSPKKIEIKDYKIIVNYNGQADLLLSLQIPPDYYPYQFKKTALYDYLTDVDQYVITNAHTSINKSLIKVKLQSRLNELLGKVKEFGPSLWNEDLYDSGLVFRNDQFWNNKRASVLFLEQFVADDYVNIEDSFDLIPIHKDLIVTNYRAARDPYTIFSEEVFKYFENGTSNNGDKDLASKFKTYVDNYDKESINSLYRFGKYIYFWNDLFKRHEQQFKDLGMDDWLSKEKEKNNKRTFSLDTSKDSVIAKKYARVVFTDEEIQKLKEWKSEWKSNYESTSYKLTHHPALEQTTIPGAAPLAEGSQKEVVVFLFQFAALLDKYSKSDNFKTEFNNDYRKSFMESALKNAKQMASNLKTRIKDIREYLQKIQVVDSSFSPETGNNSNSNSNSKSLAIVTYPPSSYGAGEATIQSMSKFPFIYKDIGLKQVYPHNLSDHSHDMENDIFSVDDNGWWWKIGKSDLNSNNLVEFKNTADSLLILANPEDWSLLRDKNASAIKSLGGILKGNEEIDISNINQKGYKVSYNKYHLWNEGLRSPIALNLLLDSLVDILQKQYDPEFTVCGQDCQGSNGSNNKYVKAMDWGDYWSTHFINGTSVTS</sequence>
<dbReference type="AlphaFoldDB" id="F6FGM5"/>